<dbReference type="HOGENOM" id="CLU_057102_1_0_5"/>
<dbReference type="RefSeq" id="WP_012591385.1">
    <property type="nucleotide sequence ID" value="NC_011666.1"/>
</dbReference>
<dbReference type="Gene3D" id="3.30.470.20">
    <property type="entry name" value="ATP-grasp fold, B domain"/>
    <property type="match status" value="1"/>
</dbReference>
<dbReference type="PIRSF" id="PIRSF016817">
    <property type="entry name" value="UCP016817_carboligase"/>
    <property type="match status" value="1"/>
</dbReference>
<keyword evidence="2" id="KW-0732">Signal</keyword>
<evidence type="ECO:0000256" key="2">
    <source>
        <dbReference type="SAM" id="SignalP"/>
    </source>
</evidence>
<sequence length="381" mass="39983">MSGLKTHAGAAVLIAASSGRALAAAARRAGFRPLVADLFDDCDTHSLCAASLIAGDWRAGFSRDPLIAALETLAKAASPIGLVYGAGFEDRPLLLEEIAGRWPVFGNPPERLRRAKDPMALAALCHALGVPHPEIRLGLPNPCGGWLVKSVGGAGGSHVAPAGSARPENESIYFQRLAPGQPISVQCLCDGSRAISLGLSRQWTSPAPDEPFRYGGCVRPAGLSSDLETRLADAACAIVGAQGLVGLNSVDFLVDENDFYLIEVNPRPGAALDIFEDREGRLFQAHIDACLGRLPVRPLEFEAATAAAIAYAQRDIAAMPELDWPDWTADRQKPQSAVGLYDPLCTIKACAAQTSAARALVEARAGALFDAINCKLGGEAS</sequence>
<dbReference type="InterPro" id="IPR011761">
    <property type="entry name" value="ATP-grasp"/>
</dbReference>
<evidence type="ECO:0000256" key="1">
    <source>
        <dbReference type="PROSITE-ProRule" id="PRU00409"/>
    </source>
</evidence>
<dbReference type="SUPFAM" id="SSF56059">
    <property type="entry name" value="Glutathione synthetase ATP-binding domain-like"/>
    <property type="match status" value="1"/>
</dbReference>
<dbReference type="EMBL" id="CP001280">
    <property type="protein sequence ID" value="ACK51316.1"/>
    <property type="molecule type" value="Genomic_DNA"/>
</dbReference>
<feature type="signal peptide" evidence="2">
    <location>
        <begin position="1"/>
        <end position="23"/>
    </location>
</feature>
<reference evidence="4 5" key="1">
    <citation type="journal article" date="2010" name="J. Bacteriol.">
        <title>Complete genome sequence of the aerobic facultative methanotroph Methylocella silvestris BL2.</title>
        <authorList>
            <person name="Chen Y."/>
            <person name="Crombie A."/>
            <person name="Rahman M.T."/>
            <person name="Dedysh S.N."/>
            <person name="Liesack W."/>
            <person name="Stott M.B."/>
            <person name="Alam M."/>
            <person name="Theisen A.R."/>
            <person name="Murrell J.C."/>
            <person name="Dunfield P.F."/>
        </authorList>
    </citation>
    <scope>NUCLEOTIDE SEQUENCE [LARGE SCALE GENOMIC DNA]</scope>
    <source>
        <strain evidence="5">DSM 15510 / CIP 108128 / LMG 27833 / NCIMB 13906 / BL2</strain>
    </source>
</reference>
<accession>B8EIJ7</accession>
<protein>
    <recommendedName>
        <fullName evidence="3">ATP-grasp domain-containing protein</fullName>
    </recommendedName>
</protein>
<keyword evidence="1" id="KW-0067">ATP-binding</keyword>
<dbReference type="OrthoDB" id="1804072at2"/>
<feature type="chain" id="PRO_5002868241" description="ATP-grasp domain-containing protein" evidence="2">
    <location>
        <begin position="24"/>
        <end position="381"/>
    </location>
</feature>
<dbReference type="STRING" id="395965.Msil_2386"/>
<dbReference type="PROSITE" id="PS50975">
    <property type="entry name" value="ATP_GRASP"/>
    <property type="match status" value="1"/>
</dbReference>
<feature type="domain" description="ATP-grasp" evidence="3">
    <location>
        <begin position="220"/>
        <end position="291"/>
    </location>
</feature>
<dbReference type="GO" id="GO:0046872">
    <property type="term" value="F:metal ion binding"/>
    <property type="evidence" value="ECO:0007669"/>
    <property type="project" value="InterPro"/>
</dbReference>
<dbReference type="KEGG" id="msl:Msil_2386"/>
<dbReference type="InterPro" id="IPR016677">
    <property type="entry name" value="UCP016817_carboligase"/>
</dbReference>
<proteinExistence type="predicted"/>
<name>B8EIJ7_METSB</name>
<keyword evidence="5" id="KW-1185">Reference proteome</keyword>
<dbReference type="AlphaFoldDB" id="B8EIJ7"/>
<dbReference type="eggNOG" id="COG2232">
    <property type="taxonomic scope" value="Bacteria"/>
</dbReference>
<evidence type="ECO:0000259" key="3">
    <source>
        <dbReference type="PROSITE" id="PS50975"/>
    </source>
</evidence>
<organism evidence="4 5">
    <name type="scientific">Methylocella silvestris (strain DSM 15510 / CIP 108128 / LMG 27833 / NCIMB 13906 / BL2)</name>
    <dbReference type="NCBI Taxonomy" id="395965"/>
    <lineage>
        <taxon>Bacteria</taxon>
        <taxon>Pseudomonadati</taxon>
        <taxon>Pseudomonadota</taxon>
        <taxon>Alphaproteobacteria</taxon>
        <taxon>Hyphomicrobiales</taxon>
        <taxon>Beijerinckiaceae</taxon>
        <taxon>Methylocella</taxon>
    </lineage>
</organism>
<keyword evidence="1" id="KW-0547">Nucleotide-binding</keyword>
<dbReference type="Proteomes" id="UP000002257">
    <property type="component" value="Chromosome"/>
</dbReference>
<dbReference type="InterPro" id="IPR003806">
    <property type="entry name" value="ATP-grasp_PylC-type"/>
</dbReference>
<dbReference type="GO" id="GO:0005524">
    <property type="term" value="F:ATP binding"/>
    <property type="evidence" value="ECO:0007669"/>
    <property type="project" value="UniProtKB-UniRule"/>
</dbReference>
<evidence type="ECO:0000313" key="5">
    <source>
        <dbReference type="Proteomes" id="UP000002257"/>
    </source>
</evidence>
<gene>
    <name evidence="4" type="ordered locus">Msil_2386</name>
</gene>
<evidence type="ECO:0000313" key="4">
    <source>
        <dbReference type="EMBL" id="ACK51316.1"/>
    </source>
</evidence>
<dbReference type="Pfam" id="PF02655">
    <property type="entry name" value="ATP-grasp_3"/>
    <property type="match status" value="1"/>
</dbReference>